<sequence>MALYFIFQHINTHLLCKQKCRAELGIRLAPLVYFASVYLCCFSRHGNVAANFQFAQKGILYLSFGAGFFFRLGH</sequence>
<gene>
    <name evidence="1" type="ORF">BC343_16710</name>
</gene>
<comment type="caution">
    <text evidence="1">The sequence shown here is derived from an EMBL/GenBank/DDBJ whole genome shotgun (WGS) entry which is preliminary data.</text>
</comment>
<reference evidence="1 2" key="1">
    <citation type="submission" date="2016-07" db="EMBL/GenBank/DDBJ databases">
        <title>Genomic analysis of zinc-resistant bacterium Mucilaginibacter pedocola TBZ30.</title>
        <authorList>
            <person name="Huang J."/>
            <person name="Tang J."/>
        </authorList>
    </citation>
    <scope>NUCLEOTIDE SEQUENCE [LARGE SCALE GENOMIC DNA]</scope>
    <source>
        <strain evidence="1 2">TBZ30</strain>
    </source>
</reference>
<organism evidence="1 2">
    <name type="scientific">Mucilaginibacter pedocola</name>
    <dbReference type="NCBI Taxonomy" id="1792845"/>
    <lineage>
        <taxon>Bacteria</taxon>
        <taxon>Pseudomonadati</taxon>
        <taxon>Bacteroidota</taxon>
        <taxon>Sphingobacteriia</taxon>
        <taxon>Sphingobacteriales</taxon>
        <taxon>Sphingobacteriaceae</taxon>
        <taxon>Mucilaginibacter</taxon>
    </lineage>
</organism>
<dbReference type="EMBL" id="MBTF01000037">
    <property type="protein sequence ID" value="OOQ57161.1"/>
    <property type="molecule type" value="Genomic_DNA"/>
</dbReference>
<name>A0A1S9P875_9SPHI</name>
<evidence type="ECO:0000313" key="2">
    <source>
        <dbReference type="Proteomes" id="UP000189739"/>
    </source>
</evidence>
<protein>
    <submittedName>
        <fullName evidence="1">Uncharacterized protein</fullName>
    </submittedName>
</protein>
<evidence type="ECO:0000313" key="1">
    <source>
        <dbReference type="EMBL" id="OOQ57161.1"/>
    </source>
</evidence>
<proteinExistence type="predicted"/>
<accession>A0A1S9P875</accession>
<dbReference type="STRING" id="1792845.BC343_16710"/>
<keyword evidence="2" id="KW-1185">Reference proteome</keyword>
<dbReference type="Proteomes" id="UP000189739">
    <property type="component" value="Unassembled WGS sequence"/>
</dbReference>
<dbReference type="AlphaFoldDB" id="A0A1S9P875"/>